<gene>
    <name evidence="2" type="ORF">SUNI508_08869</name>
</gene>
<name>A0ABR2URM4_9PEZI</name>
<dbReference type="EMBL" id="JARVKF010000399">
    <property type="protein sequence ID" value="KAK9417289.1"/>
    <property type="molecule type" value="Genomic_DNA"/>
</dbReference>
<keyword evidence="3" id="KW-1185">Reference proteome</keyword>
<protein>
    <submittedName>
        <fullName evidence="2">Heterokaryon incompatibility domain-containing protein</fullName>
    </submittedName>
</protein>
<evidence type="ECO:0000313" key="2">
    <source>
        <dbReference type="EMBL" id="KAK9417289.1"/>
    </source>
</evidence>
<accession>A0ABR2URM4</accession>
<dbReference type="InterPro" id="IPR010730">
    <property type="entry name" value="HET"/>
</dbReference>
<evidence type="ECO:0000259" key="1">
    <source>
        <dbReference type="Pfam" id="PF06985"/>
    </source>
</evidence>
<organism evidence="2 3">
    <name type="scientific">Seiridium unicorne</name>
    <dbReference type="NCBI Taxonomy" id="138068"/>
    <lineage>
        <taxon>Eukaryota</taxon>
        <taxon>Fungi</taxon>
        <taxon>Dikarya</taxon>
        <taxon>Ascomycota</taxon>
        <taxon>Pezizomycotina</taxon>
        <taxon>Sordariomycetes</taxon>
        <taxon>Xylariomycetidae</taxon>
        <taxon>Amphisphaeriales</taxon>
        <taxon>Sporocadaceae</taxon>
        <taxon>Seiridium</taxon>
    </lineage>
</organism>
<sequence>MRGKTQPRQELLFNLQQLDNSATAGCMSCLLFRSLLQAMATSRGAVDAESAVFEWAGSSGGYSSFVLHLTYDNTSHKVQLFCPIGSNMEIKYMRSGRVLTGDTSSPVSMDRVRQMVGKCEREHATCRPGRDETLPRRLIDLEMLDHGLDCVRLVQFADTADVRGTYACLSHCWGQDPMPVTTTMENLDSNIKSIPFGLLPPTFRDAITICRRLADWEIESAKMAGIYQNSFITVAATSSSDFRGGCFREGDADMCFRVKYGAILDTNIAVRDEMIGEFSELYPLFTRGWVHQERMLSRRLLYCNRGELQLECREEMACECGNNKIMPPGTNLLERLAAKSRYHRPNGNRLSSSWQTAVMTYTTLGLTKAKDKLPAISGCAKDMRSSERGRYLGGLWEHTLAEELLWVTNNHLKSLRPPDWRAPSWSWASVDAPNGVKFLSGSLGNGRAGAIASMQLFQRKIVEVRCEPRGVDETGELKPGSSYLRLRSSLGNAHIRRICYGCLSQRASKGTENRHILEVDSFAGKWEDREHEPCEFTVRGLEKRSNTVSFHPDFRYEKTSLDFFAAKNNGHCLLAPISLLEIIRLASTAGTITAAFLALKRVKEDTEVTYERVGLAEMSFPDRDQLDGWFDQVFKPCSELDRAFTIV</sequence>
<dbReference type="Pfam" id="PF06985">
    <property type="entry name" value="HET"/>
    <property type="match status" value="1"/>
</dbReference>
<evidence type="ECO:0000313" key="3">
    <source>
        <dbReference type="Proteomes" id="UP001408356"/>
    </source>
</evidence>
<feature type="domain" description="Heterokaryon incompatibility" evidence="1">
    <location>
        <begin position="166"/>
        <end position="293"/>
    </location>
</feature>
<reference evidence="2 3" key="1">
    <citation type="journal article" date="2024" name="J. Plant Pathol.">
        <title>Sequence and assembly of the genome of Seiridium unicorne, isolate CBS 538.82, causal agent of cypress canker disease.</title>
        <authorList>
            <person name="Scali E."/>
            <person name="Rocca G.D."/>
            <person name="Danti R."/>
            <person name="Garbelotto M."/>
            <person name="Barberini S."/>
            <person name="Baroncelli R."/>
            <person name="Emiliani G."/>
        </authorList>
    </citation>
    <scope>NUCLEOTIDE SEQUENCE [LARGE SCALE GENOMIC DNA]</scope>
    <source>
        <strain evidence="2 3">BM-138-508</strain>
    </source>
</reference>
<proteinExistence type="predicted"/>
<comment type="caution">
    <text evidence="2">The sequence shown here is derived from an EMBL/GenBank/DDBJ whole genome shotgun (WGS) entry which is preliminary data.</text>
</comment>
<dbReference type="Proteomes" id="UP001408356">
    <property type="component" value="Unassembled WGS sequence"/>
</dbReference>
<dbReference type="PANTHER" id="PTHR33112">
    <property type="entry name" value="DOMAIN PROTEIN, PUTATIVE-RELATED"/>
    <property type="match status" value="1"/>
</dbReference>
<dbReference type="PANTHER" id="PTHR33112:SF13">
    <property type="entry name" value="HETEROKARYON INCOMPATIBILITY DOMAIN-CONTAINING PROTEIN"/>
    <property type="match status" value="1"/>
</dbReference>